<dbReference type="InterPro" id="IPR014729">
    <property type="entry name" value="Rossmann-like_a/b/a_fold"/>
</dbReference>
<dbReference type="Pfam" id="PF03441">
    <property type="entry name" value="FAD_binding_7"/>
    <property type="match status" value="1"/>
</dbReference>
<dbReference type="RefSeq" id="WP_048658632.1">
    <property type="nucleotide sequence ID" value="NZ_CAWMAN010000026.1"/>
</dbReference>
<evidence type="ECO:0000256" key="5">
    <source>
        <dbReference type="ARBA" id="ARBA00022991"/>
    </source>
</evidence>
<name>A0ABP1WRN8_9VIBR</name>
<feature type="domain" description="Photolyase/cryptochrome alpha/beta" evidence="7">
    <location>
        <begin position="3"/>
        <end position="143"/>
    </location>
</feature>
<reference evidence="8 9" key="1">
    <citation type="submission" date="2014-06" db="EMBL/GenBank/DDBJ databases">
        <authorList>
            <person name="Le Roux F."/>
        </authorList>
    </citation>
    <scope>NUCLEOTIDE SEQUENCE [LARGE SCALE GENOMIC DNA]</scope>
    <source>
        <strain evidence="8 9">J5-4</strain>
    </source>
</reference>
<keyword evidence="4 6" id="KW-0274">FAD</keyword>
<dbReference type="InterPro" id="IPR002081">
    <property type="entry name" value="Cryptochrome/DNA_photolyase_1"/>
</dbReference>
<dbReference type="PANTHER" id="PTHR11455">
    <property type="entry name" value="CRYPTOCHROME"/>
    <property type="match status" value="1"/>
</dbReference>
<dbReference type="InterPro" id="IPR005101">
    <property type="entry name" value="Cryptochr/Photolyase_FAD-bd"/>
</dbReference>
<dbReference type="SUPFAM" id="SSF48173">
    <property type="entry name" value="Cryptochrome/photolyase FAD-binding domain"/>
    <property type="match status" value="1"/>
</dbReference>
<gene>
    <name evidence="8" type="ORF">VCR4J5_1510163</name>
</gene>
<dbReference type="EMBL" id="CCJX01000059">
    <property type="protein sequence ID" value="CDT12291.1"/>
    <property type="molecule type" value="Genomic_DNA"/>
</dbReference>
<evidence type="ECO:0000256" key="4">
    <source>
        <dbReference type="ARBA" id="ARBA00022827"/>
    </source>
</evidence>
<dbReference type="InterPro" id="IPR006050">
    <property type="entry name" value="DNA_photolyase_N"/>
</dbReference>
<dbReference type="Gene3D" id="1.10.579.10">
    <property type="entry name" value="DNA Cyclobutane Dipyrimidine Photolyase, subunit A, domain 3"/>
    <property type="match status" value="1"/>
</dbReference>
<dbReference type="InterPro" id="IPR036155">
    <property type="entry name" value="Crypto/Photolyase_N_sf"/>
</dbReference>
<comment type="cofactor">
    <cofactor evidence="6">
        <name>FAD</name>
        <dbReference type="ChEBI" id="CHEBI:57692"/>
    </cofactor>
    <text evidence="6">Binds 1 FAD per subunit.</text>
</comment>
<protein>
    <recommendedName>
        <fullName evidence="2 6">Cryptochrome DASH</fullName>
    </recommendedName>
</protein>
<dbReference type="Pfam" id="PF00875">
    <property type="entry name" value="DNA_photolyase"/>
    <property type="match status" value="1"/>
</dbReference>
<dbReference type="NCBIfam" id="TIGR02765">
    <property type="entry name" value="crypto_DASH"/>
    <property type="match status" value="1"/>
</dbReference>
<evidence type="ECO:0000256" key="1">
    <source>
        <dbReference type="ARBA" id="ARBA00005862"/>
    </source>
</evidence>
<comment type="similarity">
    <text evidence="1 6">Belongs to the DNA photolyase class-1 family.</text>
</comment>
<dbReference type="Proteomes" id="UP000049077">
    <property type="component" value="Unassembled WGS sequence"/>
</dbReference>
<dbReference type="Gene3D" id="3.40.50.620">
    <property type="entry name" value="HUPs"/>
    <property type="match status" value="1"/>
</dbReference>
<evidence type="ECO:0000313" key="9">
    <source>
        <dbReference type="Proteomes" id="UP000049077"/>
    </source>
</evidence>
<evidence type="ECO:0000256" key="6">
    <source>
        <dbReference type="RuleBase" id="RU367151"/>
    </source>
</evidence>
<comment type="caution">
    <text evidence="8">The sequence shown here is derived from an EMBL/GenBank/DDBJ whole genome shotgun (WGS) entry which is preliminary data.</text>
</comment>
<dbReference type="PROSITE" id="PS51645">
    <property type="entry name" value="PHR_CRY_ALPHA_BETA"/>
    <property type="match status" value="1"/>
</dbReference>
<proteinExistence type="inferred from homology"/>
<comment type="function">
    <text evidence="6">May have a photoreceptor function.</text>
</comment>
<dbReference type="SUPFAM" id="SSF52425">
    <property type="entry name" value="Cryptochrome/photolyase, N-terminal domain"/>
    <property type="match status" value="1"/>
</dbReference>
<evidence type="ECO:0000259" key="7">
    <source>
        <dbReference type="PROSITE" id="PS51645"/>
    </source>
</evidence>
<comment type="cofactor">
    <cofactor evidence="6">
        <name>(6R)-5,10-methylene-5,6,7,8-tetrahydrofolate</name>
        <dbReference type="ChEBI" id="CHEBI:15636"/>
    </cofactor>
    <text evidence="6">Binds 1 5,10-methenyltetrahydrofolate (MTHF) per subunit.</text>
</comment>
<dbReference type="PANTHER" id="PTHR11455:SF22">
    <property type="entry name" value="CRYPTOCHROME DASH"/>
    <property type="match status" value="1"/>
</dbReference>
<dbReference type="Gene3D" id="1.25.40.80">
    <property type="match status" value="1"/>
</dbReference>
<keyword evidence="9" id="KW-1185">Reference proteome</keyword>
<evidence type="ECO:0000256" key="3">
    <source>
        <dbReference type="ARBA" id="ARBA00022630"/>
    </source>
</evidence>
<keyword evidence="5 6" id="KW-0157">Chromophore</keyword>
<dbReference type="InterPro" id="IPR036134">
    <property type="entry name" value="Crypto/Photolyase_FAD-like_sf"/>
</dbReference>
<sequence length="462" mass="52649">MKKIGLYLFTNDLRINDNTLLNQASQIVDELVCVAVEPVLSHYSSQFAQEEQYGARRAAFISQSISDLAINLNALEQTLIVLTQGRDNSDNVKESLIEMISELNVTHLFANAHCGYDEQKLMQSTLTCCPNLTAIQSHNSPLFELDDFPFTLEKLPRSFTKFRKLIEPLAIDTQSLTITDLPPAPDLTKMSHCHSKETLFKIGNVARYHSFKGGETSGLLHLEHYFSQDYASCYKQTRNALDGIENSTKFSPWLALGCVSPKTICRHLTRFESHHGPNDSTYWIYFELLWREYFYWKSMSLKASLFTGSYTKPVTAENITQSASLNFAKWKSANTNYPIVDACMRQLNETGYMSNRGRQLAASCLIYELGVDWQHGAAYFESQLIDYDVGSNWGNWAYIAGELRPQVSAQTNKQKNANQAQPKSHQFDLARQTDMYDPDHVFINKWNTFNKEPVLTNNQDVL</sequence>
<dbReference type="InterPro" id="IPR014133">
    <property type="entry name" value="Cry_DASH"/>
</dbReference>
<organism evidence="8 9">
    <name type="scientific">Vibrio crassostreae</name>
    <dbReference type="NCBI Taxonomy" id="246167"/>
    <lineage>
        <taxon>Bacteria</taxon>
        <taxon>Pseudomonadati</taxon>
        <taxon>Pseudomonadota</taxon>
        <taxon>Gammaproteobacteria</taxon>
        <taxon>Vibrionales</taxon>
        <taxon>Vibrionaceae</taxon>
        <taxon>Vibrio</taxon>
    </lineage>
</organism>
<keyword evidence="3 6" id="KW-0285">Flavoprotein</keyword>
<dbReference type="PRINTS" id="PR00147">
    <property type="entry name" value="DNAPHOTLYASE"/>
</dbReference>
<evidence type="ECO:0000313" key="8">
    <source>
        <dbReference type="EMBL" id="CDT12291.1"/>
    </source>
</evidence>
<accession>A0ABP1WRN8</accession>
<evidence type="ECO:0000256" key="2">
    <source>
        <dbReference type="ARBA" id="ARBA00017881"/>
    </source>
</evidence>